<evidence type="ECO:0000256" key="2">
    <source>
        <dbReference type="ARBA" id="ARBA00022475"/>
    </source>
</evidence>
<organism evidence="10 11">
    <name type="scientific">Thermoflexus hugenholtzii JAD2</name>
    <dbReference type="NCBI Taxonomy" id="877466"/>
    <lineage>
        <taxon>Bacteria</taxon>
        <taxon>Bacillati</taxon>
        <taxon>Chloroflexota</taxon>
        <taxon>Thermoflexia</taxon>
        <taxon>Thermoflexales</taxon>
        <taxon>Thermoflexaceae</taxon>
        <taxon>Thermoflexus</taxon>
    </lineage>
</organism>
<evidence type="ECO:0000256" key="1">
    <source>
        <dbReference type="ARBA" id="ARBA00004651"/>
    </source>
</evidence>
<protein>
    <submittedName>
        <fullName evidence="10">Putative ABC transport system permease protein</fullName>
    </submittedName>
</protein>
<comment type="subcellular location">
    <subcellularLocation>
        <location evidence="1">Cell membrane</location>
        <topology evidence="1">Multi-pass membrane protein</topology>
    </subcellularLocation>
</comment>
<dbReference type="Pfam" id="PF02687">
    <property type="entry name" value="FtsX"/>
    <property type="match status" value="1"/>
</dbReference>
<evidence type="ECO:0000313" key="10">
    <source>
        <dbReference type="EMBL" id="SNB65092.1"/>
    </source>
</evidence>
<evidence type="ECO:0000259" key="8">
    <source>
        <dbReference type="Pfam" id="PF02687"/>
    </source>
</evidence>
<feature type="transmembrane region" description="Helical" evidence="7">
    <location>
        <begin position="21"/>
        <end position="44"/>
    </location>
</feature>
<evidence type="ECO:0000259" key="9">
    <source>
        <dbReference type="Pfam" id="PF12704"/>
    </source>
</evidence>
<dbReference type="AlphaFoldDB" id="A0A212QZB6"/>
<evidence type="ECO:0000256" key="4">
    <source>
        <dbReference type="ARBA" id="ARBA00022989"/>
    </source>
</evidence>
<keyword evidence="3 7" id="KW-0812">Transmembrane</keyword>
<dbReference type="PANTHER" id="PTHR30572:SF4">
    <property type="entry name" value="ABC TRANSPORTER PERMEASE YTRF"/>
    <property type="match status" value="1"/>
</dbReference>
<keyword evidence="2" id="KW-1003">Cell membrane</keyword>
<dbReference type="EMBL" id="FYEK01000027">
    <property type="protein sequence ID" value="SNB65092.1"/>
    <property type="molecule type" value="Genomic_DNA"/>
</dbReference>
<accession>A0A212QZB6</accession>
<feature type="transmembrane region" description="Helical" evidence="7">
    <location>
        <begin position="339"/>
        <end position="365"/>
    </location>
</feature>
<proteinExistence type="inferred from homology"/>
<dbReference type="GO" id="GO:0005886">
    <property type="term" value="C:plasma membrane"/>
    <property type="evidence" value="ECO:0007669"/>
    <property type="project" value="UniProtKB-SubCell"/>
</dbReference>
<comment type="similarity">
    <text evidence="6">Belongs to the ABC-4 integral membrane protein family.</text>
</comment>
<name>A0A212QZB6_9CHLR</name>
<feature type="domain" description="ABC3 transporter permease C-terminal" evidence="8">
    <location>
        <begin position="298"/>
        <end position="412"/>
    </location>
</feature>
<reference evidence="11" key="1">
    <citation type="submission" date="2017-06" db="EMBL/GenBank/DDBJ databases">
        <authorList>
            <person name="Varghese N."/>
            <person name="Submissions S."/>
        </authorList>
    </citation>
    <scope>NUCLEOTIDE SEQUENCE [LARGE SCALE GENOMIC DNA]</scope>
    <source>
        <strain evidence="11">JAD2</strain>
    </source>
</reference>
<dbReference type="RefSeq" id="WP_088571168.1">
    <property type="nucleotide sequence ID" value="NZ_FYEK01000027.1"/>
</dbReference>
<keyword evidence="5 7" id="KW-0472">Membrane</keyword>
<dbReference type="GO" id="GO:0022857">
    <property type="term" value="F:transmembrane transporter activity"/>
    <property type="evidence" value="ECO:0007669"/>
    <property type="project" value="TreeGrafter"/>
</dbReference>
<gene>
    <name evidence="10" type="ORF">SAMN02746019_00009230</name>
</gene>
<evidence type="ECO:0000256" key="6">
    <source>
        <dbReference type="ARBA" id="ARBA00038076"/>
    </source>
</evidence>
<evidence type="ECO:0000256" key="5">
    <source>
        <dbReference type="ARBA" id="ARBA00023136"/>
    </source>
</evidence>
<sequence>MRTALWRENIQQAFETLAANRLRAVLTLLGILIGVAAVIAMVAIGRGVQNYIQDQFAALGTNLIFVIPRAAAEGPSAGAALQDISSLTMRDVRAIEQEVRGRVTVVVPVIQRFGPLESEGREAVTVILGTTPGYAPARNWPPQHGTFLEEAHLLNRSRVIVLGLTPARRLFPDVPNPVGRTVRINGVPFRVIGVMSDKGGNAFGDYNDLAFIPITVAQEMLYDARDPRTGELLVTGIMLQAARSEYTDEIVRRITELLRERHRIRFWDEDDFAILTQFELISIFGQISSVLTVFLGALGAISLIVGGIGIMNIMLVSVTERTREIGLRKAVGARQRDILLQFLTEAILITMLGGILGTGAGIALASTINALSGGEVRAAVGLDTVLLAVGVSAAVGLFFGLYPAWRAARLDPIVALRYE</sequence>
<feature type="transmembrane region" description="Helical" evidence="7">
    <location>
        <begin position="385"/>
        <end position="405"/>
    </location>
</feature>
<dbReference type="PANTHER" id="PTHR30572">
    <property type="entry name" value="MEMBRANE COMPONENT OF TRANSPORTER-RELATED"/>
    <property type="match status" value="1"/>
</dbReference>
<evidence type="ECO:0000256" key="7">
    <source>
        <dbReference type="SAM" id="Phobius"/>
    </source>
</evidence>
<dbReference type="Proteomes" id="UP000197025">
    <property type="component" value="Unassembled WGS sequence"/>
</dbReference>
<evidence type="ECO:0000256" key="3">
    <source>
        <dbReference type="ARBA" id="ARBA00022692"/>
    </source>
</evidence>
<dbReference type="InterPro" id="IPR003838">
    <property type="entry name" value="ABC3_permease_C"/>
</dbReference>
<dbReference type="Pfam" id="PF12704">
    <property type="entry name" value="MacB_PCD"/>
    <property type="match status" value="1"/>
</dbReference>
<keyword evidence="4 7" id="KW-1133">Transmembrane helix</keyword>
<feature type="transmembrane region" description="Helical" evidence="7">
    <location>
        <begin position="290"/>
        <end position="318"/>
    </location>
</feature>
<dbReference type="InterPro" id="IPR050250">
    <property type="entry name" value="Macrolide_Exporter_MacB"/>
</dbReference>
<keyword evidence="11" id="KW-1185">Reference proteome</keyword>
<evidence type="ECO:0000313" key="11">
    <source>
        <dbReference type="Proteomes" id="UP000197025"/>
    </source>
</evidence>
<dbReference type="FunCoup" id="A0A212QZB6">
    <property type="interactions" value="262"/>
</dbReference>
<dbReference type="InterPro" id="IPR025857">
    <property type="entry name" value="MacB_PCD"/>
</dbReference>
<feature type="domain" description="MacB-like periplasmic core" evidence="9">
    <location>
        <begin position="25"/>
        <end position="256"/>
    </location>
</feature>
<dbReference type="OrthoDB" id="9770036at2"/>
<dbReference type="InParanoid" id="A0A212QZB6"/>